<feature type="region of interest" description="Disordered" evidence="1">
    <location>
        <begin position="27"/>
        <end position="181"/>
    </location>
</feature>
<protein>
    <submittedName>
        <fullName evidence="4">Molecular chaperone DnaJ</fullName>
    </submittedName>
</protein>
<dbReference type="PROSITE" id="PS50076">
    <property type="entry name" value="DNAJ_2"/>
    <property type="match status" value="1"/>
</dbReference>
<dbReference type="Gene3D" id="1.10.287.110">
    <property type="entry name" value="DnaJ domain"/>
    <property type="match status" value="1"/>
</dbReference>
<proteinExistence type="predicted"/>
<feature type="domain" description="J" evidence="3">
    <location>
        <begin position="6"/>
        <end position="70"/>
    </location>
</feature>
<feature type="transmembrane region" description="Helical" evidence="2">
    <location>
        <begin position="280"/>
        <end position="300"/>
    </location>
</feature>
<evidence type="ECO:0000313" key="5">
    <source>
        <dbReference type="Proteomes" id="UP000289691"/>
    </source>
</evidence>
<dbReference type="OrthoDB" id="11397at2157"/>
<feature type="compositionally biased region" description="Basic and acidic residues" evidence="1">
    <location>
        <begin position="94"/>
        <end position="118"/>
    </location>
</feature>
<reference evidence="4 5" key="1">
    <citation type="submission" date="2019-01" db="EMBL/GenBank/DDBJ databases">
        <title>Halorientalis sp. F13-25 a new haloarchaeum isolated from hypersaline water.</title>
        <authorList>
            <person name="Ana D.-V."/>
            <person name="Cristina S.-P."/>
            <person name="Antonio V."/>
        </authorList>
    </citation>
    <scope>NUCLEOTIDE SEQUENCE [LARGE SCALE GENOMIC DNA]</scope>
    <source>
        <strain evidence="4 5">F13-25</strain>
    </source>
</reference>
<dbReference type="GO" id="GO:0042026">
    <property type="term" value="P:protein refolding"/>
    <property type="evidence" value="ECO:0007669"/>
    <property type="project" value="TreeGrafter"/>
</dbReference>
<evidence type="ECO:0000313" key="4">
    <source>
        <dbReference type="EMBL" id="RXK49410.1"/>
    </source>
</evidence>
<dbReference type="PANTHER" id="PTHR43096:SF58">
    <property type="entry name" value="CHAPERONE DNAJ-DOMAIN SUPERFAMILY PROTEIN"/>
    <property type="match status" value="1"/>
</dbReference>
<sequence length="307" mass="32060">MHAQSTFYDVLDVPPDASRDEIRAAYRQKAKETHPDVSDHPDAETRFKRVTRAREVLTDPDERARYDRLGHRQYVDGAGWTGADADGDQSADGNRSDADSDRDHAGRGAGRAADDATRDATGSGSSSARTDAAASGSGTTGAGATAGPGQSSGTTHAESQAGDGATEWGQTGSQRGGASATTAGYATRADYKEQSFDRVRVPLTPQSLIQVGTMFAFYPLFLFASVFPAFPSVVNVVVGLCTLFVIGYLLSIPEVGMVVFGGWGVLAPAVLTALPEVGVVSLVGVVALTACWVPFGLAVLTRSALRT</sequence>
<dbReference type="GO" id="GO:0005737">
    <property type="term" value="C:cytoplasm"/>
    <property type="evidence" value="ECO:0007669"/>
    <property type="project" value="TreeGrafter"/>
</dbReference>
<keyword evidence="2" id="KW-1133">Transmembrane helix</keyword>
<feature type="compositionally biased region" description="Low complexity" evidence="1">
    <location>
        <begin position="119"/>
        <end position="137"/>
    </location>
</feature>
<dbReference type="InterPro" id="IPR001623">
    <property type="entry name" value="DnaJ_domain"/>
</dbReference>
<dbReference type="SUPFAM" id="SSF46565">
    <property type="entry name" value="Chaperone J-domain"/>
    <property type="match status" value="1"/>
</dbReference>
<dbReference type="RefSeq" id="WP_129069006.1">
    <property type="nucleotide sequence ID" value="NZ_RDFA01000003.1"/>
</dbReference>
<keyword evidence="2" id="KW-0472">Membrane</keyword>
<dbReference type="Pfam" id="PF00226">
    <property type="entry name" value="DnaJ"/>
    <property type="match status" value="1"/>
</dbReference>
<dbReference type="EMBL" id="RDFA01000003">
    <property type="protein sequence ID" value="RXK49410.1"/>
    <property type="molecule type" value="Genomic_DNA"/>
</dbReference>
<name>A0A498KYZ0_9EURY</name>
<evidence type="ECO:0000256" key="2">
    <source>
        <dbReference type="SAM" id="Phobius"/>
    </source>
</evidence>
<accession>A0A498KYZ0</accession>
<comment type="caution">
    <text evidence="4">The sequence shown here is derived from an EMBL/GenBank/DDBJ whole genome shotgun (WGS) entry which is preliminary data.</text>
</comment>
<gene>
    <name evidence="4" type="ORF">EAF64_10885</name>
</gene>
<organism evidence="4 5">
    <name type="scientific">Halorientalis pallida</name>
    <dbReference type="NCBI Taxonomy" id="2479928"/>
    <lineage>
        <taxon>Archaea</taxon>
        <taxon>Methanobacteriati</taxon>
        <taxon>Methanobacteriota</taxon>
        <taxon>Stenosarchaea group</taxon>
        <taxon>Halobacteria</taxon>
        <taxon>Halobacteriales</taxon>
        <taxon>Haloarculaceae</taxon>
        <taxon>Halorientalis</taxon>
    </lineage>
</organism>
<evidence type="ECO:0000259" key="3">
    <source>
        <dbReference type="PROSITE" id="PS50076"/>
    </source>
</evidence>
<dbReference type="CDD" id="cd06257">
    <property type="entry name" value="DnaJ"/>
    <property type="match status" value="1"/>
</dbReference>
<dbReference type="Proteomes" id="UP000289691">
    <property type="component" value="Unassembled WGS sequence"/>
</dbReference>
<keyword evidence="5" id="KW-1185">Reference proteome</keyword>
<evidence type="ECO:0000256" key="1">
    <source>
        <dbReference type="SAM" id="MobiDB-lite"/>
    </source>
</evidence>
<dbReference type="PRINTS" id="PR00625">
    <property type="entry name" value="JDOMAIN"/>
</dbReference>
<feature type="compositionally biased region" description="Low complexity" evidence="1">
    <location>
        <begin position="76"/>
        <end position="93"/>
    </location>
</feature>
<dbReference type="SMART" id="SM00271">
    <property type="entry name" value="DnaJ"/>
    <property type="match status" value="1"/>
</dbReference>
<keyword evidence="2" id="KW-0812">Transmembrane</keyword>
<dbReference type="InterPro" id="IPR036869">
    <property type="entry name" value="J_dom_sf"/>
</dbReference>
<dbReference type="PANTHER" id="PTHR43096">
    <property type="entry name" value="DNAJ HOMOLOG 1, MITOCHONDRIAL-RELATED"/>
    <property type="match status" value="1"/>
</dbReference>
<dbReference type="AlphaFoldDB" id="A0A498KYZ0"/>
<feature type="compositionally biased region" description="Basic and acidic residues" evidence="1">
    <location>
        <begin position="27"/>
        <end position="74"/>
    </location>
</feature>
<dbReference type="GO" id="GO:0051082">
    <property type="term" value="F:unfolded protein binding"/>
    <property type="evidence" value="ECO:0007669"/>
    <property type="project" value="TreeGrafter"/>
</dbReference>
<feature type="transmembrane region" description="Helical" evidence="2">
    <location>
        <begin position="208"/>
        <end position="227"/>
    </location>
</feature>